<feature type="region of interest" description="Disordered" evidence="1">
    <location>
        <begin position="606"/>
        <end position="628"/>
    </location>
</feature>
<dbReference type="Proteomes" id="UP000625033">
    <property type="component" value="Unassembled WGS sequence"/>
</dbReference>
<dbReference type="InterPro" id="IPR013783">
    <property type="entry name" value="Ig-like_fold"/>
</dbReference>
<gene>
    <name evidence="4" type="ORF">IW252_002142</name>
</gene>
<dbReference type="Pfam" id="PF17802">
    <property type="entry name" value="SpaA"/>
    <property type="match status" value="1"/>
</dbReference>
<proteinExistence type="predicted"/>
<feature type="compositionally biased region" description="Pro residues" evidence="1">
    <location>
        <begin position="92"/>
        <end position="110"/>
    </location>
</feature>
<evidence type="ECO:0000256" key="2">
    <source>
        <dbReference type="SAM" id="Phobius"/>
    </source>
</evidence>
<dbReference type="GO" id="GO:0005975">
    <property type="term" value="P:carbohydrate metabolic process"/>
    <property type="evidence" value="ECO:0007669"/>
    <property type="project" value="UniProtKB-ARBA"/>
</dbReference>
<dbReference type="EMBL" id="JADOTZ010000001">
    <property type="protein sequence ID" value="MBG6085375.1"/>
    <property type="molecule type" value="Genomic_DNA"/>
</dbReference>
<dbReference type="PROSITE" id="PS50835">
    <property type="entry name" value="IG_LIKE"/>
    <property type="match status" value="2"/>
</dbReference>
<dbReference type="Gene3D" id="2.60.40.10">
    <property type="entry name" value="Immunoglobulins"/>
    <property type="match status" value="1"/>
</dbReference>
<feature type="compositionally biased region" description="Basic and acidic residues" evidence="1">
    <location>
        <begin position="128"/>
        <end position="137"/>
    </location>
</feature>
<comment type="caution">
    <text evidence="4">The sequence shown here is derived from an EMBL/GenBank/DDBJ whole genome shotgun (WGS) entry which is preliminary data.</text>
</comment>
<feature type="region of interest" description="Disordered" evidence="1">
    <location>
        <begin position="41"/>
        <end position="152"/>
    </location>
</feature>
<evidence type="ECO:0000313" key="5">
    <source>
        <dbReference type="Proteomes" id="UP000625033"/>
    </source>
</evidence>
<keyword evidence="5" id="KW-1185">Reference proteome</keyword>
<evidence type="ECO:0000256" key="1">
    <source>
        <dbReference type="SAM" id="MobiDB-lite"/>
    </source>
</evidence>
<reference evidence="4" key="1">
    <citation type="submission" date="2020-11" db="EMBL/GenBank/DDBJ databases">
        <title>Sequencing the genomes of 1000 actinobacteria strains.</title>
        <authorList>
            <person name="Klenk H.-P."/>
        </authorList>
    </citation>
    <scope>NUCLEOTIDE SEQUENCE</scope>
    <source>
        <strain evidence="4">DSM 26152</strain>
    </source>
</reference>
<protein>
    <recommendedName>
        <fullName evidence="3">Ig-like domain-containing protein</fullName>
    </recommendedName>
</protein>
<evidence type="ECO:0000259" key="3">
    <source>
        <dbReference type="PROSITE" id="PS50835"/>
    </source>
</evidence>
<keyword evidence="2" id="KW-1133">Transmembrane helix</keyword>
<keyword evidence="2" id="KW-0812">Transmembrane</keyword>
<accession>A0A931D822</accession>
<evidence type="ECO:0000313" key="4">
    <source>
        <dbReference type="EMBL" id="MBG6085375.1"/>
    </source>
</evidence>
<keyword evidence="2" id="KW-0472">Membrane</keyword>
<dbReference type="RefSeq" id="WP_196836568.1">
    <property type="nucleotide sequence ID" value="NZ_JADOTZ010000001.1"/>
</dbReference>
<feature type="transmembrane region" description="Helical" evidence="2">
    <location>
        <begin position="2809"/>
        <end position="2829"/>
    </location>
</feature>
<feature type="compositionally biased region" description="Polar residues" evidence="1">
    <location>
        <begin position="181"/>
        <end position="202"/>
    </location>
</feature>
<dbReference type="InterPro" id="IPR041033">
    <property type="entry name" value="SpaA_PFL_dom_1"/>
</dbReference>
<organism evidence="4 5">
    <name type="scientific">Zhihengliuella flava</name>
    <dbReference type="NCBI Taxonomy" id="1285193"/>
    <lineage>
        <taxon>Bacteria</taxon>
        <taxon>Bacillati</taxon>
        <taxon>Actinomycetota</taxon>
        <taxon>Actinomycetes</taxon>
        <taxon>Micrococcales</taxon>
        <taxon>Micrococcaceae</taxon>
        <taxon>Zhihengliuella</taxon>
    </lineage>
</organism>
<dbReference type="InterPro" id="IPR007110">
    <property type="entry name" value="Ig-like_dom"/>
</dbReference>
<feature type="domain" description="Ig-like" evidence="3">
    <location>
        <begin position="1496"/>
        <end position="1544"/>
    </location>
</feature>
<name>A0A931D822_9MICC</name>
<feature type="region of interest" description="Disordered" evidence="1">
    <location>
        <begin position="174"/>
        <end position="211"/>
    </location>
</feature>
<sequence>MSRHLSRVRPAWHRGIKSLLAMGVAAGLMFSGSVAMATSAGLESPAPAEETAATEPAESSAAEVSARQAPAEESAPDAAPEPAPAVEEPPAEEPAPSEPVAEPAPEPAPIEGPAITDAPEPPAAKTKQQSEAKKAPETTEAAEESEAAPEASAVEMFASPSQFLLDWPADIDQATDPIGNADTTVYSQGSKENDPSSWQYNGSAGAPDSGDVGDTWVAAEYDSSGDAWLWLAFERTTANGQIGYFLELNQAPATTNSNGATVPQRTVGDLRITFPANGSNFSTPQIQEWNGSTWVSKSLPAGSWDQAISQGSTLVEFKFNLSAIFGGADGILDCGQFDFASLMLRSAASASPSSQLKDFVGGSINIDLCAGLTILKTDASGNPLGGASFEVSPNPLPGESGTLSVTDNDSNDANPAAGTIELAEVNPGTYTVTETAAPAGYLLPADRDQGPQTVSPGGSVTFTFADPRAWQPLTVTKTIQASYTATHAWDIEKTVDRTRVEQSATTADFNYVVTVTEGERTTSDYVVSGQITVNNPNPAPMVATVEDVLSDGTVCVVDAADASPADGLQVQFAAGTNVLSYECEVATEPADASGSNEVTLTWNRGDYPQTQSDVDDPESAPVATASDEESYEWQVNNVDRTITVEDSQYQFDPAWEITWSSAGTEHVKSYTLTRSVTAGECQTFDNTATIVETGQSSSTQATLCVGADLVVEKNVIHSFDRTYLWEIEKSALGEQPFAADPATGDVTVEYEVTVGPDSSGPGFQDSGWAMSGGIEVFNPNTWQDIEVTVTDVVDIGGGAECTVLDSTRVVAAGEKETFDYTCTFTSEPEYEGENVATATWDAEAALTPNGSDTGSAPVEIDEWSVTPINQTITVVDDHFTFDPAWTITWSDGMQPQTRTYELTWNVGEAGQCQEFVNTATVLGDNGLPLTGSEASAQACREAALVVDKSIDGSFDRLYLWDITKGVDPERVMVGQDDAVPEVEYSVVAVPGGVVDSGFVLGGSITVSNPNTYESGWIVAEVEDQISVDSLVCTVADDDLNPDGTVTIAPSSSVVLDYSCTTDGVTAETTGENVAVVSWADGARESMSDPVPVEFVLDGETDRVVEVYDDQTDPEAEPVLLGSAEWNADGVGIPFEYPLAVDAPVGECATFTNTAWVVVTGQDPEASAEVTVCREAALVIEKTVEASFDRTYLWDVLKDRADGGEDFVEADETGEATVPYAITVLSEGYVDSGFELGGVITITNPNVYAEGVIDAVVSDALSVEGAVCTVSGLGEGGSLTLEPEQSVELEYSCTTEGMTADSTGENTAMASWHNGERSASSDPVPFAFAVDTETDRTVEVFDDQAVPGAAGELLGTVSWDDVTEPVDEWSEQFAQELVFQVEAGTCETFTNTAWVEVTGENPQDDAVATVCNEADLMVSKSSVASFDRLYLWDVSKDVNRTTVTVGADDVAPEFDYTILATPDGFEDSGWVMSGEITIMNPNSAQQGPITATAVDLPEVEGVESCTVTGGDEVVIEAGQTRTLEYECVVSGQPAYEGSNTVEVTWDGGFVTASADVVFELAGETDKTVEVFDDQTDPEAEPALLGTATWNEAGESTEFGYTMALDAPAGQCTEYTNTAWVDVAGENPQDSQTVMPCREAALVVDKSIDGSFDRLYLWDITKGVDPERVMVGQDDAVPEVEYSVVAVPGGVVDSGFVLGGSITVSNPNTYESGWIVAEVEDQISVDSLVCTVADDDLNPDGTVTIAPSSSVVLDYSCTTDGVTAETTGENVAVVSWADGARESMSDPVPVEFVLDGETDRVVEVYDDQTDPEAEPVLLGSAEWNADGVGIPFEYPLAVDAPVGECATFTNTAWVVVTGQDPEASAEVTVCREAALVIEKTVEASFDRTYLWDVLKDRADGGEDFVEADETGEATVPYAITVLSEGYVDSGFELGGVITITNPNVYAEGVIDAVVSDALSVEGAVCTVSGLGEGGSLTLEPEQSVELEYSCTTEGMTADSTGENTAMASWHNGERSASSDPVPFAFAVDTETDRTVEVFDDQAVPGAAGELLGTVSWDDVTEPVDEWSEQFAQELVFQVEAGTCETFTNTAWVEVTGENPQDDAVATVCNEADLMVSKSSVASFDRLYLWDVSKDVNRTTVTVGADDVAPEFDYTILATPDGFEDSGWVMSGEITIMNPNSAQQGPITATAVDLPEVEGVESCTVTGGDEVVIEAGQTRTLEYECVVSGQPAYEGSNTVEVTWDGGFVTASADVVFELAGETDKTVEVFDDQTDPEAEPALLGTATWNEAGESTEFGYTMALDAPAGQCTEYTNTAWVDVAGENPQDSQTVMPCREAALVVDKSIDGSFDRLYLWDITKERLGTEELVEADRQGEADVPYLISVTSAGVADSGFALGGSLTVVNPNTYESGWIVAAIEHEISIESLLCTVADDDLNPDGTVTIAPSSSVVLDYSCTTDGVTAETTGENVAVVSWADGDRSVRTAPAAVEFVLDGETDRVVEVYDDQTDPEAEPVLLGTVSWDEVDPSDDEWSKDFEQELTFTVDPGTCQGFVNTAWVEVTGENPEDNASVTVCHEAELLVSKSAQATFDRTYLWEIDKDVEREHITVAHDGDAPQFNYAVTATPDGHEDSNWMLSGQITVTNPNSAEQGPIVASIADQPGVEGVQSCTIAEGETIDIQPGETLTLNYECRIDGEPALRGENVVVLTWDGGAVTATADVVFEVAAETNKSVDVVDDQANPDAAPTALGTAEWNDAGEPTTFEYVLTRDVAVGDCETFTNTATLVETEAEATADAEACREATPPVKLPPTGLNAGWMSALGFGMLLFGAAALIMRHRRS</sequence>
<feature type="domain" description="Ig-like" evidence="3">
    <location>
        <begin position="2192"/>
        <end position="2240"/>
    </location>
</feature>
<feature type="compositionally biased region" description="Low complexity" evidence="1">
    <location>
        <begin position="43"/>
        <end position="88"/>
    </location>
</feature>